<proteinExistence type="predicted"/>
<evidence type="ECO:0000313" key="1">
    <source>
        <dbReference type="EMBL" id="PJA63780.1"/>
    </source>
</evidence>
<accession>A0A2M7YLD3</accession>
<reference evidence="2" key="1">
    <citation type="submission" date="2017-09" db="EMBL/GenBank/DDBJ databases">
        <title>Depth-based differentiation of microbial function through sediment-hosted aquifers and enrichment of novel symbionts in the deep terrestrial subsurface.</title>
        <authorList>
            <person name="Probst A.J."/>
            <person name="Ladd B."/>
            <person name="Jarett J.K."/>
            <person name="Geller-Mcgrath D.E."/>
            <person name="Sieber C.M.K."/>
            <person name="Emerson J.B."/>
            <person name="Anantharaman K."/>
            <person name="Thomas B.C."/>
            <person name="Malmstrom R."/>
            <person name="Stieglmeier M."/>
            <person name="Klingl A."/>
            <person name="Woyke T."/>
            <person name="Ryan C.M."/>
            <person name="Banfield J.F."/>
        </authorList>
    </citation>
    <scope>NUCLEOTIDE SEQUENCE [LARGE SCALE GENOMIC DNA]</scope>
</reference>
<dbReference type="EMBL" id="PFWH01000004">
    <property type="protein sequence ID" value="PJA63780.1"/>
    <property type="molecule type" value="Genomic_DNA"/>
</dbReference>
<organism evidence="1 2">
    <name type="scientific">Candidatus Portnoybacteria bacterium CG_4_9_14_3_um_filter_44_9</name>
    <dbReference type="NCBI Taxonomy" id="1974806"/>
    <lineage>
        <taxon>Bacteria</taxon>
        <taxon>Candidatus Portnoyibacteriota</taxon>
    </lineage>
</organism>
<evidence type="ECO:0000313" key="2">
    <source>
        <dbReference type="Proteomes" id="UP000229026"/>
    </source>
</evidence>
<dbReference type="AlphaFoldDB" id="A0A2M7YLD3"/>
<sequence>MKNPLFLFNRFYRRPTSKASQHPMLGSDIKVGSLVNVTALESPYEKDAVTAEKVSVMERQ</sequence>
<dbReference type="Proteomes" id="UP000229026">
    <property type="component" value="Unassembled WGS sequence"/>
</dbReference>
<comment type="caution">
    <text evidence="1">The sequence shown here is derived from an EMBL/GenBank/DDBJ whole genome shotgun (WGS) entry which is preliminary data.</text>
</comment>
<name>A0A2M7YLD3_9BACT</name>
<protein>
    <submittedName>
        <fullName evidence="1">Uncharacterized protein</fullName>
    </submittedName>
</protein>
<gene>
    <name evidence="1" type="ORF">CO161_00115</name>
</gene>